<dbReference type="Proteomes" id="UP000058114">
    <property type="component" value="Chromosome"/>
</dbReference>
<evidence type="ECO:0000313" key="2">
    <source>
        <dbReference type="Proteomes" id="UP000058114"/>
    </source>
</evidence>
<evidence type="ECO:0000313" key="1">
    <source>
        <dbReference type="EMBL" id="ALP41118.1"/>
    </source>
</evidence>
<sequence>MGNVILKIFGPFWHEAVATIEALQMRLGTEPDGVRGPVRLTGLHRLGDQPMTQTATPAGRRRDHPADNGPLLIGHTGRHDTGIGRQRLSLPAEQVIHAILAIQPVQILKGTGLLDDEHLGPQGQQVIQLIGGEFTPGFQVPVHPRLHVRGKVQHSRCPNPLH</sequence>
<dbReference type="KEGG" id="asr:WL1483_1699"/>
<reference evidence="2" key="1">
    <citation type="submission" date="2015-10" db="EMBL/GenBank/DDBJ databases">
        <title>Complete Genome Sequence of Aeromonas schubertii strain WL1483.</title>
        <authorList>
            <person name="Liu L."/>
        </authorList>
    </citation>
    <scope>NUCLEOTIDE SEQUENCE [LARGE SCALE GENOMIC DNA]</scope>
    <source>
        <strain evidence="2">WL1483</strain>
    </source>
</reference>
<dbReference type="AlphaFoldDB" id="A0A0S2SHC1"/>
<protein>
    <submittedName>
        <fullName evidence="1">Uncharacterized protein</fullName>
    </submittedName>
</protein>
<gene>
    <name evidence="1" type="ORF">WL1483_1699</name>
</gene>
<proteinExistence type="predicted"/>
<organism evidence="1 2">
    <name type="scientific">Aeromonas schubertii</name>
    <dbReference type="NCBI Taxonomy" id="652"/>
    <lineage>
        <taxon>Bacteria</taxon>
        <taxon>Pseudomonadati</taxon>
        <taxon>Pseudomonadota</taxon>
        <taxon>Gammaproteobacteria</taxon>
        <taxon>Aeromonadales</taxon>
        <taxon>Aeromonadaceae</taxon>
        <taxon>Aeromonas</taxon>
    </lineage>
</organism>
<accession>A0A0S2SHC1</accession>
<reference evidence="1 2" key="2">
    <citation type="journal article" date="2016" name="Genome Announc.">
        <title>Complete Genome Sequence of the Highly Virulent Aeromonas schubertii Strain WL1483, Isolated from Diseased Snakehead Fish (Channa argus) in China.</title>
        <authorList>
            <person name="Liu L."/>
            <person name="Li N."/>
            <person name="Zhang D."/>
            <person name="Fu X."/>
            <person name="Shi C."/>
            <person name="Lin Q."/>
            <person name="Hao G."/>
        </authorList>
    </citation>
    <scope>NUCLEOTIDE SEQUENCE [LARGE SCALE GENOMIC DNA]</scope>
    <source>
        <strain evidence="1 2">WL1483</strain>
    </source>
</reference>
<name>A0A0S2SHC1_9GAMM</name>
<dbReference type="EMBL" id="CP013067">
    <property type="protein sequence ID" value="ALP41118.1"/>
    <property type="molecule type" value="Genomic_DNA"/>
</dbReference>